<gene>
    <name evidence="3" type="ORF">APT59_08165</name>
</gene>
<dbReference type="Proteomes" id="UP000064137">
    <property type="component" value="Chromosome"/>
</dbReference>
<feature type="compositionally biased region" description="Basic and acidic residues" evidence="1">
    <location>
        <begin position="172"/>
        <end position="188"/>
    </location>
</feature>
<keyword evidence="2" id="KW-0472">Membrane</keyword>
<feature type="region of interest" description="Disordered" evidence="1">
    <location>
        <begin position="172"/>
        <end position="202"/>
    </location>
</feature>
<evidence type="ECO:0000313" key="3">
    <source>
        <dbReference type="EMBL" id="ALZ84187.1"/>
    </source>
</evidence>
<dbReference type="AlphaFoldDB" id="A0A0U4VM58"/>
<evidence type="ECO:0000256" key="2">
    <source>
        <dbReference type="SAM" id="Phobius"/>
    </source>
</evidence>
<proteinExistence type="predicted"/>
<organism evidence="3 4">
    <name type="scientific">Pseudomonas oryzihabitans</name>
    <dbReference type="NCBI Taxonomy" id="47885"/>
    <lineage>
        <taxon>Bacteria</taxon>
        <taxon>Pseudomonadati</taxon>
        <taxon>Pseudomonadota</taxon>
        <taxon>Gammaproteobacteria</taxon>
        <taxon>Pseudomonadales</taxon>
        <taxon>Pseudomonadaceae</taxon>
        <taxon>Pseudomonas</taxon>
    </lineage>
</organism>
<dbReference type="EMBL" id="CP013987">
    <property type="protein sequence ID" value="ALZ84187.1"/>
    <property type="molecule type" value="Genomic_DNA"/>
</dbReference>
<accession>A0A0U4VM58</accession>
<keyword evidence="2" id="KW-0812">Transmembrane</keyword>
<feature type="transmembrane region" description="Helical" evidence="2">
    <location>
        <begin position="6"/>
        <end position="30"/>
    </location>
</feature>
<keyword evidence="2" id="KW-1133">Transmembrane helix</keyword>
<dbReference type="RefSeq" id="WP_059314394.1">
    <property type="nucleotide sequence ID" value="NZ_CP013987.1"/>
</dbReference>
<sequence length="202" mass="22536">MNHAQLMDWGFVLITLCNILLIALVVFLLWQRYVAGDAATKSEAASEEQPPPVPVAVENLPADTPPPQLPTSTAPVANRNVDLFDEGPEEVYDANYPEWKKSDDPYVEELLSHREALELKVDNMVMRLTRAHKVVTGLRAQNRELRASEAQAQRLQEELIRTQTTLAQIRQERDALMAEVKHSRKADAPPRNPTDAGAPSAP</sequence>
<evidence type="ECO:0000256" key="1">
    <source>
        <dbReference type="SAM" id="MobiDB-lite"/>
    </source>
</evidence>
<evidence type="ECO:0000313" key="4">
    <source>
        <dbReference type="Proteomes" id="UP000064137"/>
    </source>
</evidence>
<feature type="region of interest" description="Disordered" evidence="1">
    <location>
        <begin position="42"/>
        <end position="75"/>
    </location>
</feature>
<protein>
    <submittedName>
        <fullName evidence="3">Uncharacterized protein</fullName>
    </submittedName>
</protein>
<dbReference type="OrthoDB" id="7030962at2"/>
<name>A0A0U4VM58_9PSED</name>
<reference evidence="3 4" key="1">
    <citation type="submission" date="2016-01" db="EMBL/GenBank/DDBJ databases">
        <title>Annotation of Pseudomonas oryzihabitans USDA-ARS-USMARC-56511.</title>
        <authorList>
            <person name="Harhay G.P."/>
            <person name="Harhay D.M."/>
            <person name="Smith T.P.L."/>
            <person name="Bono J.L."/>
            <person name="Heaton M.P."/>
            <person name="Clawson M.L."/>
            <person name="Chitko-Mckown C.G."/>
            <person name="Capik S.F."/>
            <person name="DeDonder K.D."/>
            <person name="Apley M.D."/>
            <person name="Lubbers B.V."/>
            <person name="White B.J."/>
            <person name="Larson R.L."/>
        </authorList>
    </citation>
    <scope>NUCLEOTIDE SEQUENCE [LARGE SCALE GENOMIC DNA]</scope>
    <source>
        <strain evidence="3 4">USDA-ARS-USMARC-56511</strain>
    </source>
</reference>
<dbReference type="KEGG" id="por:APT59_08165"/>